<dbReference type="Gene3D" id="1.20.140.10">
    <property type="entry name" value="Butyryl-CoA Dehydrogenase, subunit A, domain 3"/>
    <property type="match status" value="1"/>
</dbReference>
<feature type="domain" description="Acyl-CoA dehydrogenase/oxidase C-terminal" evidence="6">
    <location>
        <begin position="232"/>
        <end position="380"/>
    </location>
</feature>
<dbReference type="PIRSF" id="PIRSF016578">
    <property type="entry name" value="HsaA"/>
    <property type="match status" value="1"/>
</dbReference>
<evidence type="ECO:0000259" key="7">
    <source>
        <dbReference type="Pfam" id="PF02770"/>
    </source>
</evidence>
<dbReference type="SUPFAM" id="SSF56645">
    <property type="entry name" value="Acyl-CoA dehydrogenase NM domain-like"/>
    <property type="match status" value="1"/>
</dbReference>
<name>A0ABX1J2D0_9PSEU</name>
<evidence type="ECO:0000256" key="1">
    <source>
        <dbReference type="ARBA" id="ARBA00001974"/>
    </source>
</evidence>
<dbReference type="InterPro" id="IPR013786">
    <property type="entry name" value="AcylCoA_DH/ox_N"/>
</dbReference>
<dbReference type="PANTHER" id="PTHR43884">
    <property type="entry name" value="ACYL-COA DEHYDROGENASE"/>
    <property type="match status" value="1"/>
</dbReference>
<dbReference type="Pfam" id="PF02771">
    <property type="entry name" value="Acyl-CoA_dh_N"/>
    <property type="match status" value="1"/>
</dbReference>
<dbReference type="InterPro" id="IPR037069">
    <property type="entry name" value="AcylCoA_DH/ox_N_sf"/>
</dbReference>
<evidence type="ECO:0000313" key="10">
    <source>
        <dbReference type="Proteomes" id="UP000715441"/>
    </source>
</evidence>
<dbReference type="Proteomes" id="UP000715441">
    <property type="component" value="Unassembled WGS sequence"/>
</dbReference>
<dbReference type="InterPro" id="IPR009075">
    <property type="entry name" value="AcylCo_DH/oxidase_C"/>
</dbReference>
<dbReference type="PANTHER" id="PTHR43884:SF12">
    <property type="entry name" value="ISOVALERYL-COA DEHYDROGENASE, MITOCHONDRIAL-RELATED"/>
    <property type="match status" value="1"/>
</dbReference>
<feature type="domain" description="Acyl-CoA oxidase/dehydrogenase middle" evidence="7">
    <location>
        <begin position="124"/>
        <end position="218"/>
    </location>
</feature>
<keyword evidence="5" id="KW-0560">Oxidoreductase</keyword>
<dbReference type="InterPro" id="IPR036250">
    <property type="entry name" value="AcylCo_DH-like_C"/>
</dbReference>
<sequence length="388" mass="42169">MSTLDILTADERMVVHTVRDFVDKEVRPVARELEHANTYPGELIEKMKALGIFGLAIGEEHGGNPVSTPCYVLVTEELARGWMSLAGAMGGHTVVAKLLAHFGTEEQKARYLPRMATGEVRATMALTEPGGGSDLQALRTIARRGEDGYVVNGAKTWITNSRRSQLIALLCKTDPDAEPKHRGISILLVEHGPGLTVSRDLPKLGYKGVESCELVFEDFHAPADAVLGGTEGRGFAQMMKGLETGRLQVAARALGVGRAAFDDAFAYAQDRETFGKPIWRHQSIGNYLADMATSLQAARQLTLHAAREADAGRRVDMEAGMAKLFASETAMKIALDAVRIHGGYGYSTEFDVERYFRDAPLMIVGEGTNEIQRDVIARQLVSRGGLEA</sequence>
<dbReference type="InterPro" id="IPR046373">
    <property type="entry name" value="Acyl-CoA_Oxase/DH_mid-dom_sf"/>
</dbReference>
<evidence type="ECO:0000256" key="4">
    <source>
        <dbReference type="ARBA" id="ARBA00022827"/>
    </source>
</evidence>
<keyword evidence="4 5" id="KW-0274">FAD</keyword>
<protein>
    <submittedName>
        <fullName evidence="9">Acyl-CoA dehydrogenase</fullName>
    </submittedName>
</protein>
<dbReference type="EMBL" id="JAAXLS010000007">
    <property type="protein sequence ID" value="NKQ53931.1"/>
    <property type="molecule type" value="Genomic_DNA"/>
</dbReference>
<evidence type="ECO:0000313" key="9">
    <source>
        <dbReference type="EMBL" id="NKQ53931.1"/>
    </source>
</evidence>
<dbReference type="InterPro" id="IPR006091">
    <property type="entry name" value="Acyl-CoA_Oxase/DH_mid-dom"/>
</dbReference>
<gene>
    <name evidence="9" type="ORF">HFP15_13675</name>
</gene>
<reference evidence="9 10" key="1">
    <citation type="submission" date="2020-04" db="EMBL/GenBank/DDBJ databases">
        <title>Novel species.</title>
        <authorList>
            <person name="Teo W.F.A."/>
            <person name="Lipun K."/>
            <person name="Srisuk N."/>
            <person name="Duangmal K."/>
        </authorList>
    </citation>
    <scope>NUCLEOTIDE SEQUENCE [LARGE SCALE GENOMIC DNA]</scope>
    <source>
        <strain evidence="9 10">K13G38</strain>
    </source>
</reference>
<dbReference type="RefSeq" id="WP_168515340.1">
    <property type="nucleotide sequence ID" value="NZ_JAAXLS010000007.1"/>
</dbReference>
<comment type="similarity">
    <text evidence="2 5">Belongs to the acyl-CoA dehydrogenase family.</text>
</comment>
<dbReference type="InterPro" id="IPR006089">
    <property type="entry name" value="Acyl-CoA_DH_CS"/>
</dbReference>
<keyword evidence="3 5" id="KW-0285">Flavoprotein</keyword>
<keyword evidence="10" id="KW-1185">Reference proteome</keyword>
<dbReference type="Gene3D" id="2.40.110.10">
    <property type="entry name" value="Butyryl-CoA Dehydrogenase, subunit A, domain 2"/>
    <property type="match status" value="1"/>
</dbReference>
<evidence type="ECO:0000259" key="6">
    <source>
        <dbReference type="Pfam" id="PF00441"/>
    </source>
</evidence>
<evidence type="ECO:0000256" key="5">
    <source>
        <dbReference type="RuleBase" id="RU362125"/>
    </source>
</evidence>
<feature type="domain" description="Acyl-CoA dehydrogenase/oxidase N-terminal" evidence="8">
    <location>
        <begin position="8"/>
        <end position="119"/>
    </location>
</feature>
<proteinExistence type="inferred from homology"/>
<organism evidence="9 10">
    <name type="scientific">Amycolatopsis acididurans</name>
    <dbReference type="NCBI Taxonomy" id="2724524"/>
    <lineage>
        <taxon>Bacteria</taxon>
        <taxon>Bacillati</taxon>
        <taxon>Actinomycetota</taxon>
        <taxon>Actinomycetes</taxon>
        <taxon>Pseudonocardiales</taxon>
        <taxon>Pseudonocardiaceae</taxon>
        <taxon>Amycolatopsis</taxon>
    </lineage>
</organism>
<dbReference type="SUPFAM" id="SSF47203">
    <property type="entry name" value="Acyl-CoA dehydrogenase C-terminal domain-like"/>
    <property type="match status" value="1"/>
</dbReference>
<comment type="caution">
    <text evidence="9">The sequence shown here is derived from an EMBL/GenBank/DDBJ whole genome shotgun (WGS) entry which is preliminary data.</text>
</comment>
<accession>A0ABX1J2D0</accession>
<comment type="cofactor">
    <cofactor evidence="1 5">
        <name>FAD</name>
        <dbReference type="ChEBI" id="CHEBI:57692"/>
    </cofactor>
</comment>
<dbReference type="Pfam" id="PF00441">
    <property type="entry name" value="Acyl-CoA_dh_1"/>
    <property type="match status" value="1"/>
</dbReference>
<dbReference type="Gene3D" id="1.10.540.10">
    <property type="entry name" value="Acyl-CoA dehydrogenase/oxidase, N-terminal domain"/>
    <property type="match status" value="1"/>
</dbReference>
<evidence type="ECO:0000259" key="8">
    <source>
        <dbReference type="Pfam" id="PF02771"/>
    </source>
</evidence>
<dbReference type="InterPro" id="IPR009100">
    <property type="entry name" value="AcylCoA_DH/oxidase_NM_dom_sf"/>
</dbReference>
<evidence type="ECO:0000256" key="2">
    <source>
        <dbReference type="ARBA" id="ARBA00009347"/>
    </source>
</evidence>
<dbReference type="PROSITE" id="PS00072">
    <property type="entry name" value="ACYL_COA_DH_1"/>
    <property type="match status" value="1"/>
</dbReference>
<dbReference type="Pfam" id="PF02770">
    <property type="entry name" value="Acyl-CoA_dh_M"/>
    <property type="match status" value="1"/>
</dbReference>
<evidence type="ECO:0000256" key="3">
    <source>
        <dbReference type="ARBA" id="ARBA00022630"/>
    </source>
</evidence>